<dbReference type="Proteomes" id="UP000030364">
    <property type="component" value="Unassembled WGS sequence"/>
</dbReference>
<dbReference type="InterPro" id="IPR006139">
    <property type="entry name" value="D-isomer_2_OHA_DH_cat_dom"/>
</dbReference>
<reference evidence="5 6" key="1">
    <citation type="journal article" date="2015" name="Genome Announc.">
        <title>Draft Genome Sequence of the Thermophile Thermus filiformis ATCC 43280, Producer of Carotenoid-(Di)glucoside-Branched Fatty Acid (Di)esters and Source of Hyperthermostable Enzymes of Biotechnological Interest.</title>
        <authorList>
            <person name="Mandelli F."/>
            <person name="Oliveira Ramires B."/>
            <person name="Couger M.B."/>
            <person name="Paixao D.A."/>
            <person name="Camilo C.M."/>
            <person name="Polikarpov I."/>
            <person name="Prade R."/>
            <person name="Riano-Pachon D.M."/>
            <person name="Squina F.M."/>
        </authorList>
    </citation>
    <scope>NUCLEOTIDE SEQUENCE [LARGE SCALE GENOMIC DNA]</scope>
    <source>
        <strain evidence="5 6">ATCC 43280</strain>
    </source>
</reference>
<dbReference type="PROSITE" id="PS00671">
    <property type="entry name" value="D_2_HYDROXYACID_DH_3"/>
    <property type="match status" value="1"/>
</dbReference>
<dbReference type="OrthoDB" id="9805416at2"/>
<dbReference type="PROSITE" id="PS00670">
    <property type="entry name" value="D_2_HYDROXYACID_DH_2"/>
    <property type="match status" value="1"/>
</dbReference>
<feature type="domain" description="D-isomer specific 2-hydroxyacid dehydrogenase NAD-binding" evidence="4">
    <location>
        <begin position="123"/>
        <end position="278"/>
    </location>
</feature>
<feature type="domain" description="D-isomer specific 2-hydroxyacid dehydrogenase catalytic" evidence="3">
    <location>
        <begin position="2"/>
        <end position="301"/>
    </location>
</feature>
<dbReference type="InterPro" id="IPR006140">
    <property type="entry name" value="D-isomer_DH_NAD-bd"/>
</dbReference>
<accession>A0A0A2XBF3</accession>
<name>A0A0A2XBF3_THEFI</name>
<comment type="caution">
    <text evidence="5">The sequence shown here is derived from an EMBL/GenBank/DDBJ whole genome shotgun (WGS) entry which is preliminary data.</text>
</comment>
<evidence type="ECO:0000313" key="5">
    <source>
        <dbReference type="EMBL" id="KGQ22504.1"/>
    </source>
</evidence>
<organism evidence="5 6">
    <name type="scientific">Thermus filiformis</name>
    <dbReference type="NCBI Taxonomy" id="276"/>
    <lineage>
        <taxon>Bacteria</taxon>
        <taxon>Thermotogati</taxon>
        <taxon>Deinococcota</taxon>
        <taxon>Deinococci</taxon>
        <taxon>Thermales</taxon>
        <taxon>Thermaceae</taxon>
        <taxon>Thermus</taxon>
    </lineage>
</organism>
<dbReference type="SUPFAM" id="SSF51735">
    <property type="entry name" value="NAD(P)-binding Rossmann-fold domains"/>
    <property type="match status" value="1"/>
</dbReference>
<dbReference type="GO" id="GO:0016616">
    <property type="term" value="F:oxidoreductase activity, acting on the CH-OH group of donors, NAD or NADP as acceptor"/>
    <property type="evidence" value="ECO:0007669"/>
    <property type="project" value="InterPro"/>
</dbReference>
<gene>
    <name evidence="5" type="ORF">THFILI_01100</name>
</gene>
<comment type="similarity">
    <text evidence="2">Belongs to the D-isomer specific 2-hydroxyacid dehydrogenase family.</text>
</comment>
<evidence type="ECO:0000259" key="3">
    <source>
        <dbReference type="Pfam" id="PF00389"/>
    </source>
</evidence>
<dbReference type="InterPro" id="IPR029753">
    <property type="entry name" value="D-isomer_DH_CS"/>
</dbReference>
<dbReference type="PATRIC" id="fig|276.5.peg.680"/>
<dbReference type="Pfam" id="PF00389">
    <property type="entry name" value="2-Hacid_dh"/>
    <property type="match status" value="1"/>
</dbReference>
<dbReference type="Gene3D" id="3.40.50.720">
    <property type="entry name" value="NAD(P)-binding Rossmann-like Domain"/>
    <property type="match status" value="2"/>
</dbReference>
<dbReference type="AlphaFoldDB" id="A0A0A2XBF3"/>
<dbReference type="STRING" id="276.THFILI_01100"/>
<dbReference type="SUPFAM" id="SSF52283">
    <property type="entry name" value="Formate/glycerate dehydrogenase catalytic domain-like"/>
    <property type="match status" value="1"/>
</dbReference>
<proteinExistence type="inferred from homology"/>
<dbReference type="GO" id="GO:0051287">
    <property type="term" value="F:NAD binding"/>
    <property type="evidence" value="ECO:0007669"/>
    <property type="project" value="InterPro"/>
</dbReference>
<keyword evidence="6" id="KW-1185">Reference proteome</keyword>
<evidence type="ECO:0000256" key="1">
    <source>
        <dbReference type="ARBA" id="ARBA00023002"/>
    </source>
</evidence>
<evidence type="ECO:0000259" key="4">
    <source>
        <dbReference type="Pfam" id="PF02826"/>
    </source>
</evidence>
<dbReference type="CDD" id="cd12173">
    <property type="entry name" value="PGDH_4"/>
    <property type="match status" value="1"/>
</dbReference>
<dbReference type="PANTHER" id="PTHR42938">
    <property type="entry name" value="FORMATE DEHYDROGENASE 1"/>
    <property type="match status" value="1"/>
</dbReference>
<protein>
    <submittedName>
        <fullName evidence="5">Hydroxyacid dehydrogenase</fullName>
    </submittedName>
</protein>
<dbReference type="RefSeq" id="WP_038062371.1">
    <property type="nucleotide sequence ID" value="NZ_JPSL02000034.1"/>
</dbReference>
<dbReference type="EMBL" id="JPSL02000034">
    <property type="protein sequence ID" value="KGQ22504.1"/>
    <property type="molecule type" value="Genomic_DNA"/>
</dbReference>
<dbReference type="PANTHER" id="PTHR42938:SF9">
    <property type="entry name" value="FORMATE DEHYDROGENASE 1"/>
    <property type="match status" value="1"/>
</dbReference>
<keyword evidence="1 2" id="KW-0560">Oxidoreductase</keyword>
<dbReference type="Pfam" id="PF02826">
    <property type="entry name" value="2-Hacid_dh_C"/>
    <property type="match status" value="1"/>
</dbReference>
<evidence type="ECO:0000256" key="2">
    <source>
        <dbReference type="RuleBase" id="RU003719"/>
    </source>
</evidence>
<dbReference type="InterPro" id="IPR036291">
    <property type="entry name" value="NAD(P)-bd_dom_sf"/>
</dbReference>
<sequence>MILVAEELDPQGLDLLRRSGYPFRYLPELWREPEKLLAELASATALIVRNRLRVDRVLLEAAPRLRVVGRLGVGLDNVDRQALEARGIALVYAPGANALGVAEYVLAALFHLARDLPRAARGGDRLALGGFELSGKTLGLVGLGEVGLRVAYRARALGMRVVGHDPLRRPWEAALEPGGVELLPLEGVLAEAQFLSLHAPLTPETRGLLGREALFRMRPGAYLINTARGELVDHEALYEALKGGHLAGAVLDVTHPEPLPEDHPLRGLGGCLITPHVAGLTREAQARVGERVVQGVLEVLRAPES</sequence>
<evidence type="ECO:0000313" key="6">
    <source>
        <dbReference type="Proteomes" id="UP000030364"/>
    </source>
</evidence>